<dbReference type="InterPro" id="IPR021720">
    <property type="entry name" value="Malectin_dom"/>
</dbReference>
<dbReference type="RefSeq" id="WP_197534364.1">
    <property type="nucleotide sequence ID" value="NZ_CP036276.1"/>
</dbReference>
<dbReference type="Pfam" id="PF13360">
    <property type="entry name" value="PQQ_2"/>
    <property type="match status" value="2"/>
</dbReference>
<keyword evidence="3" id="KW-0808">Transferase</keyword>
<dbReference type="KEGG" id="sdyn:Mal52_44070"/>
<evidence type="ECO:0000313" key="4">
    <source>
        <dbReference type="Proteomes" id="UP000319383"/>
    </source>
</evidence>
<dbReference type="Pfam" id="PF11721">
    <property type="entry name" value="Malectin"/>
    <property type="match status" value="1"/>
</dbReference>
<feature type="domain" description="Malectin" evidence="1">
    <location>
        <begin position="1135"/>
        <end position="1195"/>
    </location>
</feature>
<dbReference type="PANTHER" id="PTHR34512:SF30">
    <property type="entry name" value="OUTER MEMBRANE PROTEIN ASSEMBLY FACTOR BAMB"/>
    <property type="match status" value="1"/>
</dbReference>
<reference evidence="3 4" key="1">
    <citation type="submission" date="2019-02" db="EMBL/GenBank/DDBJ databases">
        <title>Deep-cultivation of Planctomycetes and their phenomic and genomic characterization uncovers novel biology.</title>
        <authorList>
            <person name="Wiegand S."/>
            <person name="Jogler M."/>
            <person name="Boedeker C."/>
            <person name="Pinto D."/>
            <person name="Vollmers J."/>
            <person name="Rivas-Marin E."/>
            <person name="Kohn T."/>
            <person name="Peeters S.H."/>
            <person name="Heuer A."/>
            <person name="Rast P."/>
            <person name="Oberbeckmann S."/>
            <person name="Bunk B."/>
            <person name="Jeske O."/>
            <person name="Meyerdierks A."/>
            <person name="Storesund J.E."/>
            <person name="Kallscheuer N."/>
            <person name="Luecker S."/>
            <person name="Lage O.M."/>
            <person name="Pohl T."/>
            <person name="Merkel B.J."/>
            <person name="Hornburger P."/>
            <person name="Mueller R.-W."/>
            <person name="Bruemmer F."/>
            <person name="Labrenz M."/>
            <person name="Spormann A.M."/>
            <person name="Op den Camp H."/>
            <person name="Overmann J."/>
            <person name="Amann R."/>
            <person name="Jetten M.S.M."/>
            <person name="Mascher T."/>
            <person name="Medema M.H."/>
            <person name="Devos D.P."/>
            <person name="Kaster A.-K."/>
            <person name="Ovreas L."/>
            <person name="Rohde M."/>
            <person name="Galperin M.Y."/>
            <person name="Jogler C."/>
        </authorList>
    </citation>
    <scope>NUCLEOTIDE SEQUENCE [LARGE SCALE GENOMIC DNA]</scope>
    <source>
        <strain evidence="3 4">Mal52</strain>
    </source>
</reference>
<dbReference type="InterPro" id="IPR015943">
    <property type="entry name" value="WD40/YVTN_repeat-like_dom_sf"/>
</dbReference>
<gene>
    <name evidence="3" type="primary">afsK_5</name>
    <name evidence="3" type="ORF">Mal52_44070</name>
</gene>
<dbReference type="EMBL" id="CP036276">
    <property type="protein sequence ID" value="QDU45910.1"/>
    <property type="molecule type" value="Genomic_DNA"/>
</dbReference>
<keyword evidence="4" id="KW-1185">Reference proteome</keyword>
<keyword evidence="3" id="KW-0418">Kinase</keyword>
<dbReference type="Gene3D" id="2.60.120.430">
    <property type="entry name" value="Galactose-binding lectin"/>
    <property type="match status" value="1"/>
</dbReference>
<dbReference type="Proteomes" id="UP000319383">
    <property type="component" value="Chromosome"/>
</dbReference>
<dbReference type="SUPFAM" id="SSF50998">
    <property type="entry name" value="Quinoprotein alcohol dehydrogenase-like"/>
    <property type="match status" value="2"/>
</dbReference>
<evidence type="ECO:0000313" key="3">
    <source>
        <dbReference type="EMBL" id="QDU45910.1"/>
    </source>
</evidence>
<dbReference type="SMART" id="SM00564">
    <property type="entry name" value="PQQ"/>
    <property type="match status" value="4"/>
</dbReference>
<dbReference type="GO" id="GO:0004674">
    <property type="term" value="F:protein serine/threonine kinase activity"/>
    <property type="evidence" value="ECO:0007669"/>
    <property type="project" value="UniProtKB-EC"/>
</dbReference>
<dbReference type="InterPro" id="IPR029063">
    <property type="entry name" value="SAM-dependent_MTases_sf"/>
</dbReference>
<name>A0A517ZTX0_9PLAN</name>
<dbReference type="Gene3D" id="2.130.10.10">
    <property type="entry name" value="YVTN repeat-like/Quinoprotein amine dehydrogenase"/>
    <property type="match status" value="2"/>
</dbReference>
<evidence type="ECO:0000259" key="1">
    <source>
        <dbReference type="Pfam" id="PF11721"/>
    </source>
</evidence>
<dbReference type="InterPro" id="IPR011047">
    <property type="entry name" value="Quinoprotein_ADH-like_sf"/>
</dbReference>
<dbReference type="SUPFAM" id="SSF53335">
    <property type="entry name" value="S-adenosyl-L-methionine-dependent methyltransferases"/>
    <property type="match status" value="1"/>
</dbReference>
<feature type="domain" description="Pyrrolo-quinoline quinone repeat" evidence="2">
    <location>
        <begin position="66"/>
        <end position="292"/>
    </location>
</feature>
<protein>
    <submittedName>
        <fullName evidence="3">Serine/threonine-protein kinase AfsK</fullName>
        <ecNumber evidence="3">2.7.11.1</ecNumber>
    </submittedName>
</protein>
<organism evidence="3 4">
    <name type="scientific">Symmachiella dynata</name>
    <dbReference type="NCBI Taxonomy" id="2527995"/>
    <lineage>
        <taxon>Bacteria</taxon>
        <taxon>Pseudomonadati</taxon>
        <taxon>Planctomycetota</taxon>
        <taxon>Planctomycetia</taxon>
        <taxon>Planctomycetales</taxon>
        <taxon>Planctomycetaceae</taxon>
        <taxon>Symmachiella</taxon>
    </lineage>
</organism>
<dbReference type="AlphaFoldDB" id="A0A517ZTX0"/>
<dbReference type="InterPro" id="IPR002372">
    <property type="entry name" value="PQQ_rpt_dom"/>
</dbReference>
<dbReference type="EC" id="2.7.11.1" evidence="3"/>
<dbReference type="Gene3D" id="3.40.50.150">
    <property type="entry name" value="Vaccinia Virus protein VP39"/>
    <property type="match status" value="1"/>
</dbReference>
<sequence>MLRITLAGLLFVGYLWAGLSTVVAGDWPTWRYDSQRSAAAPDALPAKLHLQWTLQRPPSAPAWPEDPRLQFDAGYEPIVVGDTLYVGSARNDSLTAIAASTGDEKWKFFAGGPIRFAPVFTEGRLYFGADDGVFYCLDAETGTVVWQHDTAPTNRKVIGNGRLTSVWPMRGGPVLSDGKIQFTTGVWPFEGVMLYTLDLQNADATDEKPHLTSTVLADSAPQGYAVVAGDRLFLPCGRERVLARSLSTGKPIGMKYDSRGKTDFHAIAAGDWLFHGEKIFHVQDQLLAAVEARRPVVADNTVYGVQGGNVVALDLADPQYTETKDRRGKLVKQLSLAKKWELSYADIVGKAEGDAAKWLADNPLTIHLKAGNRLYGYQAGQVFAIDLPTENSPANKTWSAAIEGTPTSMVAAADKLFVVTQEGKFYCFGAEKTDPRHHKPESVELASTDAATAEKVAALLKASPSDTGYALVMGVSDGGLIEELLLQSQLPVIAVDQDAAKIDAVRRKLDAAGVYGTRVSAHVGRPLEFGLPPYMASLITSEDAQSGDISDAASVIQKTFQILRPYGGAAYLATSDVEHEMLVHFVAALGLANAEVRRVGDLSSISREGSLPGAADWTHEYGDTANTLMSKDKLVKAPLGVLWFGGPAADGDLFYNRHYWGPSLTVIGGRMFLQGPNKLSAVDIYTGRVLWQMPLKDSDEIQPGRRGNDFEEVIAGFNFVAMEDGIYLVNEQVCRRYDPATGKVMSEFTLPKAEGQWGRFRVYEDLLIAEVFREVPGKGRLPVELQAIDRNSGETVWKKTAKFSFPFVAINGGKLYCFDGMIQDLYLDWKRRGKIPEAGPDRDVVAMDVRSGKEFWRYTTDMIATWLSYSQENDVLMVSNNKGMIAYRGKDGKELWRKYAQGKGFAGHPENLWDRVILWKDQVIDQRGPGLAYNIATGESIQRKHPVTDEEIDWEFTKKGHHCNYAIANEHLLTFRAGDAGFCDVETGTTSRLTGFRSGCRNSLIPAGGVLNAPNMAHGCVCGYSIFTSLALVHVPDADLWTYGALKKPDVQPRQLAVNFGAPGDRVDETGMMWLDYPSVGGTSPDVEVKVTGDNPSYYRNHSARIHGSDLKWVAASGVEGAEEITIKLPGRAKQPRNYTVRLYFAEPNDTSAGHRQFNVSLQDQQLLADLDVAKAAGGSQRILVKEFKEIAITEELKISLTPGVGRPVLCGVAIAAEN</sequence>
<dbReference type="InterPro" id="IPR018391">
    <property type="entry name" value="PQQ_b-propeller_rpt"/>
</dbReference>
<proteinExistence type="predicted"/>
<feature type="domain" description="Pyrrolo-quinoline quinone repeat" evidence="2">
    <location>
        <begin position="842"/>
        <end position="939"/>
    </location>
</feature>
<accession>A0A517ZTX0</accession>
<evidence type="ECO:0000259" key="2">
    <source>
        <dbReference type="Pfam" id="PF13360"/>
    </source>
</evidence>
<dbReference type="PANTHER" id="PTHR34512">
    <property type="entry name" value="CELL SURFACE PROTEIN"/>
    <property type="match status" value="1"/>
</dbReference>